<proteinExistence type="predicted"/>
<evidence type="ECO:0000313" key="1">
    <source>
        <dbReference type="EMBL" id="ABD87373.1"/>
    </source>
</evidence>
<dbReference type="NCBIfam" id="TIGR01563">
    <property type="entry name" value="gp16_SPP1"/>
    <property type="match status" value="1"/>
</dbReference>
<protein>
    <recommendedName>
        <fullName evidence="2">Head-tail adaptor protein</fullName>
    </recommendedName>
</protein>
<dbReference type="EMBL" id="CP000301">
    <property type="protein sequence ID" value="ABD87373.1"/>
    <property type="molecule type" value="Genomic_DNA"/>
</dbReference>
<sequence>MIDPGRLKTRLTILAPVETPDGQGGVARDYATQATVWAAVTPLSARGEVAADAAGAVVRVRITLRSNVELGLQHRLRDRGRDYRVVSIRAIEDGRFNEIDAEQRVE</sequence>
<evidence type="ECO:0008006" key="2">
    <source>
        <dbReference type="Google" id="ProtNLM"/>
    </source>
</evidence>
<name>Q217R3_RHOPB</name>
<accession>Q217R3</accession>
<dbReference type="Gene3D" id="2.40.10.270">
    <property type="entry name" value="Bacteriophage SPP1 head-tail adaptor protein"/>
    <property type="match status" value="1"/>
</dbReference>
<dbReference type="Pfam" id="PF05521">
    <property type="entry name" value="Phage_HCP"/>
    <property type="match status" value="1"/>
</dbReference>
<dbReference type="AlphaFoldDB" id="Q217R3"/>
<organism evidence="1">
    <name type="scientific">Rhodopseudomonas palustris (strain BisB18)</name>
    <dbReference type="NCBI Taxonomy" id="316056"/>
    <lineage>
        <taxon>Bacteria</taxon>
        <taxon>Pseudomonadati</taxon>
        <taxon>Pseudomonadota</taxon>
        <taxon>Alphaproteobacteria</taxon>
        <taxon>Hyphomicrobiales</taxon>
        <taxon>Nitrobacteraceae</taxon>
        <taxon>Rhodopseudomonas</taxon>
    </lineage>
</organism>
<dbReference type="STRING" id="316056.RPC_1814"/>
<dbReference type="OrthoDB" id="7570189at2"/>
<dbReference type="eggNOG" id="COG5614">
    <property type="taxonomic scope" value="Bacteria"/>
</dbReference>
<dbReference type="RefSeq" id="WP_011472277.1">
    <property type="nucleotide sequence ID" value="NC_007925.1"/>
</dbReference>
<dbReference type="InterPro" id="IPR038666">
    <property type="entry name" value="SSP1_head-tail_sf"/>
</dbReference>
<dbReference type="InterPro" id="IPR008767">
    <property type="entry name" value="Phage_SPP1_head-tail_adaptor"/>
</dbReference>
<dbReference type="KEGG" id="rpc:RPC_1814"/>
<gene>
    <name evidence="1" type="ordered locus">RPC_1814</name>
</gene>
<reference evidence="1" key="1">
    <citation type="submission" date="2006-03" db="EMBL/GenBank/DDBJ databases">
        <title>Complete sequence of Rhodopseudomonas palustris BisB18.</title>
        <authorList>
            <consortium name="US DOE Joint Genome Institute"/>
            <person name="Copeland A."/>
            <person name="Lucas S."/>
            <person name="Lapidus A."/>
            <person name="Barry K."/>
            <person name="Detter J.C."/>
            <person name="Glavina del Rio T."/>
            <person name="Hammon N."/>
            <person name="Israni S."/>
            <person name="Dalin E."/>
            <person name="Tice H."/>
            <person name="Pitluck S."/>
            <person name="Chain P."/>
            <person name="Malfatti S."/>
            <person name="Shin M."/>
            <person name="Vergez L."/>
            <person name="Schmutz J."/>
            <person name="Larimer F."/>
            <person name="Land M."/>
            <person name="Hauser L."/>
            <person name="Pelletier D.A."/>
            <person name="Kyrpides N."/>
            <person name="Anderson I."/>
            <person name="Oda Y."/>
            <person name="Harwood C.S."/>
            <person name="Richardson P."/>
        </authorList>
    </citation>
    <scope>NUCLEOTIDE SEQUENCE [LARGE SCALE GENOMIC DNA]</scope>
    <source>
        <strain evidence="1">BisB18</strain>
    </source>
</reference>
<dbReference type="HOGENOM" id="CLU_147810_5_1_5"/>